<keyword evidence="2" id="KW-0229">DNA integration</keyword>
<dbReference type="InterPro" id="IPR013762">
    <property type="entry name" value="Integrase-like_cat_sf"/>
</dbReference>
<proteinExistence type="inferred from homology"/>
<accession>A0A5J4KJC3</accession>
<keyword evidence="4" id="KW-0233">DNA recombination</keyword>
<sequence length="380" mass="44168">MKQRANGEGTIYQRKDGRWVACITIEYGKRKSLYFKTQKEAIQALKDLPHWKGQDPSFIGKDPTIEFFLKLWLEDIAQPRIRERTYLRYQGLVEQHIIPMIGTIKLQKLMPQQLQQLYNEKRREGYAPQTIKHIHRVLHRAFHDALRWNLIERNVCDAVDAPRVPKYEAQVLNHVEACTFLQAAQGDPYEAIYVLALTTGMRQGELLGLQWKDLSLNGDRLQIRRTIGRIGKQGFIIGEPKSAKSRRNIYLTEMAIKALKKHRERQQEQQRLAGPAWDDQGHRWIFCNQIGRPIEVGNIIRRSFKPLLKKAGVPEIRFHDLRHSTATLLLSMNIHPKIVQEMLGHSSIHHTMDTYSHVLPSLQKEAVTQLNSLFSTQMPT</sequence>
<dbReference type="Pfam" id="PF14659">
    <property type="entry name" value="Phage_int_SAM_3"/>
    <property type="match status" value="1"/>
</dbReference>
<dbReference type="PANTHER" id="PTHR30349:SF64">
    <property type="entry name" value="PROPHAGE INTEGRASE INTD-RELATED"/>
    <property type="match status" value="1"/>
</dbReference>
<dbReference type="SUPFAM" id="SSF56349">
    <property type="entry name" value="DNA breaking-rejoining enzymes"/>
    <property type="match status" value="1"/>
</dbReference>
<name>A0A5J4KJC3_9CHLR</name>
<dbReference type="GO" id="GO:0003677">
    <property type="term" value="F:DNA binding"/>
    <property type="evidence" value="ECO:0007669"/>
    <property type="project" value="UniProtKB-UniRule"/>
</dbReference>
<dbReference type="EMBL" id="BKZW01000001">
    <property type="protein sequence ID" value="GER86527.1"/>
    <property type="molecule type" value="Genomic_DNA"/>
</dbReference>
<dbReference type="AlphaFoldDB" id="A0A5J4KJC3"/>
<dbReference type="CDD" id="cd01189">
    <property type="entry name" value="INT_ICEBs1_C_like"/>
    <property type="match status" value="1"/>
</dbReference>
<dbReference type="GO" id="GO:0006310">
    <property type="term" value="P:DNA recombination"/>
    <property type="evidence" value="ECO:0007669"/>
    <property type="project" value="UniProtKB-KW"/>
</dbReference>
<organism evidence="8 9">
    <name type="scientific">Dictyobacter vulcani</name>
    <dbReference type="NCBI Taxonomy" id="2607529"/>
    <lineage>
        <taxon>Bacteria</taxon>
        <taxon>Bacillati</taxon>
        <taxon>Chloroflexota</taxon>
        <taxon>Ktedonobacteria</taxon>
        <taxon>Ktedonobacterales</taxon>
        <taxon>Dictyobacteraceae</taxon>
        <taxon>Dictyobacter</taxon>
    </lineage>
</organism>
<evidence type="ECO:0000259" key="6">
    <source>
        <dbReference type="PROSITE" id="PS51898"/>
    </source>
</evidence>
<reference evidence="8 9" key="1">
    <citation type="submission" date="2019-10" db="EMBL/GenBank/DDBJ databases">
        <title>Dictyobacter vulcani sp. nov., within the class Ktedonobacteria, isolated from soil of volcanic Mt. Zao.</title>
        <authorList>
            <person name="Zheng Y."/>
            <person name="Wang C.M."/>
            <person name="Sakai Y."/>
            <person name="Abe K."/>
            <person name="Yokota A."/>
            <person name="Yabe S."/>
        </authorList>
    </citation>
    <scope>NUCLEOTIDE SEQUENCE [LARGE SCALE GENOMIC DNA]</scope>
    <source>
        <strain evidence="8 9">W12</strain>
    </source>
</reference>
<dbReference type="PROSITE" id="PS51898">
    <property type="entry name" value="TYR_RECOMBINASE"/>
    <property type="match status" value="1"/>
</dbReference>
<comment type="caution">
    <text evidence="8">The sequence shown here is derived from an EMBL/GenBank/DDBJ whole genome shotgun (WGS) entry which is preliminary data.</text>
</comment>
<dbReference type="InterPro" id="IPR050090">
    <property type="entry name" value="Tyrosine_recombinase_XerCD"/>
</dbReference>
<evidence type="ECO:0000313" key="9">
    <source>
        <dbReference type="Proteomes" id="UP000326912"/>
    </source>
</evidence>
<evidence type="ECO:0000256" key="1">
    <source>
        <dbReference type="ARBA" id="ARBA00008857"/>
    </source>
</evidence>
<dbReference type="InterPro" id="IPR002104">
    <property type="entry name" value="Integrase_catalytic"/>
</dbReference>
<evidence type="ECO:0000256" key="2">
    <source>
        <dbReference type="ARBA" id="ARBA00022908"/>
    </source>
</evidence>
<dbReference type="GO" id="GO:0015074">
    <property type="term" value="P:DNA integration"/>
    <property type="evidence" value="ECO:0007669"/>
    <property type="project" value="UniProtKB-KW"/>
</dbReference>
<feature type="domain" description="Core-binding (CB)" evidence="7">
    <location>
        <begin position="63"/>
        <end position="146"/>
    </location>
</feature>
<keyword evidence="3 5" id="KW-0238">DNA-binding</keyword>
<evidence type="ECO:0000313" key="8">
    <source>
        <dbReference type="EMBL" id="GER86527.1"/>
    </source>
</evidence>
<comment type="similarity">
    <text evidence="1">Belongs to the 'phage' integrase family.</text>
</comment>
<gene>
    <name evidence="8" type="ORF">KDW_06890</name>
</gene>
<dbReference type="InterPro" id="IPR044068">
    <property type="entry name" value="CB"/>
</dbReference>
<dbReference type="InterPro" id="IPR010998">
    <property type="entry name" value="Integrase_recombinase_N"/>
</dbReference>
<dbReference type="Gene3D" id="1.10.150.130">
    <property type="match status" value="1"/>
</dbReference>
<dbReference type="RefSeq" id="WP_151754645.1">
    <property type="nucleotide sequence ID" value="NZ_BKZW01000001.1"/>
</dbReference>
<dbReference type="InterPro" id="IPR011010">
    <property type="entry name" value="DNA_brk_join_enz"/>
</dbReference>
<evidence type="ECO:0000259" key="7">
    <source>
        <dbReference type="PROSITE" id="PS51900"/>
    </source>
</evidence>
<dbReference type="PROSITE" id="PS51900">
    <property type="entry name" value="CB"/>
    <property type="match status" value="1"/>
</dbReference>
<evidence type="ECO:0000256" key="5">
    <source>
        <dbReference type="PROSITE-ProRule" id="PRU01248"/>
    </source>
</evidence>
<keyword evidence="9" id="KW-1185">Reference proteome</keyword>
<dbReference type="PANTHER" id="PTHR30349">
    <property type="entry name" value="PHAGE INTEGRASE-RELATED"/>
    <property type="match status" value="1"/>
</dbReference>
<dbReference type="InterPro" id="IPR004107">
    <property type="entry name" value="Integrase_SAM-like_N"/>
</dbReference>
<dbReference type="Pfam" id="PF00589">
    <property type="entry name" value="Phage_integrase"/>
    <property type="match status" value="1"/>
</dbReference>
<feature type="domain" description="Tyr recombinase" evidence="6">
    <location>
        <begin position="167"/>
        <end position="368"/>
    </location>
</feature>
<dbReference type="Proteomes" id="UP000326912">
    <property type="component" value="Unassembled WGS sequence"/>
</dbReference>
<protein>
    <submittedName>
        <fullName evidence="8">Site-specific integrase</fullName>
    </submittedName>
</protein>
<evidence type="ECO:0000256" key="4">
    <source>
        <dbReference type="ARBA" id="ARBA00023172"/>
    </source>
</evidence>
<evidence type="ECO:0000256" key="3">
    <source>
        <dbReference type="ARBA" id="ARBA00023125"/>
    </source>
</evidence>
<dbReference type="Gene3D" id="1.10.443.10">
    <property type="entry name" value="Intergrase catalytic core"/>
    <property type="match status" value="1"/>
</dbReference>